<dbReference type="Proteomes" id="UP001458880">
    <property type="component" value="Unassembled WGS sequence"/>
</dbReference>
<organism evidence="1 2">
    <name type="scientific">Popillia japonica</name>
    <name type="common">Japanese beetle</name>
    <dbReference type="NCBI Taxonomy" id="7064"/>
    <lineage>
        <taxon>Eukaryota</taxon>
        <taxon>Metazoa</taxon>
        <taxon>Ecdysozoa</taxon>
        <taxon>Arthropoda</taxon>
        <taxon>Hexapoda</taxon>
        <taxon>Insecta</taxon>
        <taxon>Pterygota</taxon>
        <taxon>Neoptera</taxon>
        <taxon>Endopterygota</taxon>
        <taxon>Coleoptera</taxon>
        <taxon>Polyphaga</taxon>
        <taxon>Scarabaeiformia</taxon>
        <taxon>Scarabaeidae</taxon>
        <taxon>Rutelinae</taxon>
        <taxon>Popillia</taxon>
    </lineage>
</organism>
<gene>
    <name evidence="1" type="ORF">QE152_g19292</name>
</gene>
<accession>A0AAW1KSQ4</accession>
<evidence type="ECO:0000313" key="2">
    <source>
        <dbReference type="Proteomes" id="UP001458880"/>
    </source>
</evidence>
<name>A0AAW1KSQ4_POPJA</name>
<protein>
    <submittedName>
        <fullName evidence="1">Uncharacterized protein</fullName>
    </submittedName>
</protein>
<evidence type="ECO:0000313" key="1">
    <source>
        <dbReference type="EMBL" id="KAK9723227.1"/>
    </source>
</evidence>
<dbReference type="AlphaFoldDB" id="A0AAW1KSQ4"/>
<comment type="caution">
    <text evidence="1">The sequence shown here is derived from an EMBL/GenBank/DDBJ whole genome shotgun (WGS) entry which is preliminary data.</text>
</comment>
<dbReference type="EMBL" id="JASPKY010000182">
    <property type="protein sequence ID" value="KAK9723227.1"/>
    <property type="molecule type" value="Genomic_DNA"/>
</dbReference>
<sequence>MNPIHHITIQTLDVSYGTQIPLHSHPLYPLPRNPRQNEFVPAPTNLFQMRLMTDFNGYTQTYCRETYTCCWGMSANAVHFLHGYQLIACYNGLGFGEIRMFGSCVRGGYAIPGGRYPHNHVVMRRF</sequence>
<proteinExistence type="predicted"/>
<reference evidence="1 2" key="1">
    <citation type="journal article" date="2024" name="BMC Genomics">
        <title>De novo assembly and annotation of Popillia japonica's genome with initial clues to its potential as an invasive pest.</title>
        <authorList>
            <person name="Cucini C."/>
            <person name="Boschi S."/>
            <person name="Funari R."/>
            <person name="Cardaioli E."/>
            <person name="Iannotti N."/>
            <person name="Marturano G."/>
            <person name="Paoli F."/>
            <person name="Bruttini M."/>
            <person name="Carapelli A."/>
            <person name="Frati F."/>
            <person name="Nardi F."/>
        </authorList>
    </citation>
    <scope>NUCLEOTIDE SEQUENCE [LARGE SCALE GENOMIC DNA]</scope>
    <source>
        <strain evidence="1">DMR45628</strain>
    </source>
</reference>
<keyword evidence="2" id="KW-1185">Reference proteome</keyword>